<protein>
    <recommendedName>
        <fullName evidence="4">Phytase-like domain-containing protein</fullName>
    </recommendedName>
</protein>
<evidence type="ECO:0000313" key="3">
    <source>
        <dbReference type="Proteomes" id="UP001268651"/>
    </source>
</evidence>
<evidence type="ECO:0000256" key="1">
    <source>
        <dbReference type="SAM" id="SignalP"/>
    </source>
</evidence>
<accession>A0ABU3U9K1</accession>
<keyword evidence="1" id="KW-0732">Signal</keyword>
<evidence type="ECO:0008006" key="4">
    <source>
        <dbReference type="Google" id="ProtNLM"/>
    </source>
</evidence>
<name>A0ABU3U9K1_9FLAO</name>
<comment type="caution">
    <text evidence="2">The sequence shown here is derived from an EMBL/GenBank/DDBJ whole genome shotgun (WGS) entry which is preliminary data.</text>
</comment>
<evidence type="ECO:0000313" key="2">
    <source>
        <dbReference type="EMBL" id="MDU8887094.1"/>
    </source>
</evidence>
<reference evidence="2 3" key="1">
    <citation type="submission" date="2023-10" db="EMBL/GenBank/DDBJ databases">
        <title>Marimonas sp. nov. isolated from tidal mud flat.</title>
        <authorList>
            <person name="Jaincy N.J."/>
            <person name="Srinivasan S."/>
            <person name="Lee S.-S."/>
        </authorList>
    </citation>
    <scope>NUCLEOTIDE SEQUENCE [LARGE SCALE GENOMIC DNA]</scope>
    <source>
        <strain evidence="2 3">MJ-SS3</strain>
    </source>
</reference>
<dbReference type="EMBL" id="JAWHTF010000008">
    <property type="protein sequence ID" value="MDU8887094.1"/>
    <property type="molecule type" value="Genomic_DNA"/>
</dbReference>
<gene>
    <name evidence="2" type="ORF">RXV94_13065</name>
</gene>
<feature type="signal peptide" evidence="1">
    <location>
        <begin position="1"/>
        <end position="22"/>
    </location>
</feature>
<sequence length="371" mass="41765">MKKIIFSFTLCCMVLLTLSAFKKDSSPFTENFITEDTKIASINALTFGPEGILFIGDSKNAAIYALDTKDSKANDKAPEIMINDFDNKIAASIGTTKDNIKITDMAVNPVSKSVYFSVNVTDGTPVLLKLNGEKFENISLNSVSYSKVELTNPVGVDDEDHRGRPLRNWAIADMMYHKGKVMVSGLSNKEFKSTFRSIDFPFNDNEEFASLEIWHAAHGRFESYAPIKAFNVINIENEDYLIASYTCTPLVLFPLKDLKGNKHIKGRTVAELGGGNSPLDMIVFEKNGKQKFFMSNSNRPVMRIDYDDIANFKNSLTEEVKEFAATDGVTYDNLPFVNVLQMDNLDNENVLFLIRDREGDLVLRNRTKQWM</sequence>
<feature type="chain" id="PRO_5045725397" description="Phytase-like domain-containing protein" evidence="1">
    <location>
        <begin position="23"/>
        <end position="371"/>
    </location>
</feature>
<dbReference type="Proteomes" id="UP001268651">
    <property type="component" value="Unassembled WGS sequence"/>
</dbReference>
<dbReference type="RefSeq" id="WP_316663192.1">
    <property type="nucleotide sequence ID" value="NZ_JAWHTF010000008.1"/>
</dbReference>
<dbReference type="SUPFAM" id="SSF75011">
    <property type="entry name" value="3-carboxy-cis,cis-mucoante lactonizing enzyme"/>
    <property type="match status" value="1"/>
</dbReference>
<organism evidence="2 3">
    <name type="scientific">Gilvirhabdus luticola</name>
    <dbReference type="NCBI Taxonomy" id="3079858"/>
    <lineage>
        <taxon>Bacteria</taxon>
        <taxon>Pseudomonadati</taxon>
        <taxon>Bacteroidota</taxon>
        <taxon>Flavobacteriia</taxon>
        <taxon>Flavobacteriales</taxon>
        <taxon>Flavobacteriaceae</taxon>
        <taxon>Gilvirhabdus</taxon>
    </lineage>
</organism>
<keyword evidence="3" id="KW-1185">Reference proteome</keyword>
<proteinExistence type="predicted"/>